<evidence type="ECO:0000313" key="1">
    <source>
        <dbReference type="EMBL" id="KAH7990278.1"/>
    </source>
</evidence>
<evidence type="ECO:0000313" key="2">
    <source>
        <dbReference type="Proteomes" id="UP000827872"/>
    </source>
</evidence>
<name>A0ACB8ECW0_9SAUR</name>
<reference evidence="1" key="1">
    <citation type="submission" date="2021-08" db="EMBL/GenBank/DDBJ databases">
        <title>The first chromosome-level gecko genome reveals the dynamic sex chromosomes of Neotropical dwarf geckos (Sphaerodactylidae: Sphaerodactylus).</title>
        <authorList>
            <person name="Pinto B.J."/>
            <person name="Keating S.E."/>
            <person name="Gamble T."/>
        </authorList>
    </citation>
    <scope>NUCLEOTIDE SEQUENCE</scope>
    <source>
        <strain evidence="1">TG3544</strain>
    </source>
</reference>
<dbReference type="Proteomes" id="UP000827872">
    <property type="component" value="Linkage Group LG16"/>
</dbReference>
<keyword evidence="2" id="KW-1185">Reference proteome</keyword>
<accession>A0ACB8ECW0</accession>
<sequence>MDLLPCRWDAWLGVNSELVGQPFPLAAPHLSCPPNPGPGLPHLSHQSRQLLGSVERTPLPACQDGWEPDLLGQETFLAEVLFCSNIRLV</sequence>
<organism evidence="1 2">
    <name type="scientific">Sphaerodactylus townsendi</name>
    <dbReference type="NCBI Taxonomy" id="933632"/>
    <lineage>
        <taxon>Eukaryota</taxon>
        <taxon>Metazoa</taxon>
        <taxon>Chordata</taxon>
        <taxon>Craniata</taxon>
        <taxon>Vertebrata</taxon>
        <taxon>Euteleostomi</taxon>
        <taxon>Lepidosauria</taxon>
        <taxon>Squamata</taxon>
        <taxon>Bifurcata</taxon>
        <taxon>Gekkota</taxon>
        <taxon>Sphaerodactylidae</taxon>
        <taxon>Sphaerodactylus</taxon>
    </lineage>
</organism>
<dbReference type="EMBL" id="CM037629">
    <property type="protein sequence ID" value="KAH7990278.1"/>
    <property type="molecule type" value="Genomic_DNA"/>
</dbReference>
<proteinExistence type="predicted"/>
<protein>
    <submittedName>
        <fullName evidence="1">Uncharacterized protein</fullName>
    </submittedName>
</protein>
<gene>
    <name evidence="1" type="ORF">K3G42_005047</name>
</gene>
<comment type="caution">
    <text evidence="1">The sequence shown here is derived from an EMBL/GenBank/DDBJ whole genome shotgun (WGS) entry which is preliminary data.</text>
</comment>